<name>A0AAV4YDR3_CAEEX</name>
<dbReference type="InterPro" id="IPR002156">
    <property type="entry name" value="RNaseH_domain"/>
</dbReference>
<dbReference type="PANTHER" id="PTHR23429:SF0">
    <property type="entry name" value="GLUCOSE-6-PHOSPHATE 1-DEHYDROGENASE"/>
    <property type="match status" value="1"/>
</dbReference>
<dbReference type="CDD" id="cd09276">
    <property type="entry name" value="Rnase_HI_RT_non_LTR"/>
    <property type="match status" value="1"/>
</dbReference>
<dbReference type="GO" id="GO:0050661">
    <property type="term" value="F:NADP binding"/>
    <property type="evidence" value="ECO:0007669"/>
    <property type="project" value="InterPro"/>
</dbReference>
<dbReference type="Pfam" id="PF00479">
    <property type="entry name" value="G6PD_N"/>
    <property type="match status" value="1"/>
</dbReference>
<comment type="catalytic activity">
    <reaction evidence="10">
        <text>D-glucose 6-phosphate + NADP(+) = 6-phospho-D-glucono-1,5-lactone + NADPH + H(+)</text>
        <dbReference type="Rhea" id="RHEA:15841"/>
        <dbReference type="ChEBI" id="CHEBI:15378"/>
        <dbReference type="ChEBI" id="CHEBI:57783"/>
        <dbReference type="ChEBI" id="CHEBI:57955"/>
        <dbReference type="ChEBI" id="CHEBI:58349"/>
        <dbReference type="ChEBI" id="CHEBI:61548"/>
        <dbReference type="EC" id="1.1.1.49"/>
    </reaction>
    <physiologicalReaction direction="left-to-right" evidence="10">
        <dbReference type="Rhea" id="RHEA:15842"/>
    </physiologicalReaction>
</comment>
<dbReference type="EMBL" id="BPLR01019234">
    <property type="protein sequence ID" value="GIZ05190.1"/>
    <property type="molecule type" value="Genomic_DNA"/>
</dbReference>
<evidence type="ECO:0000313" key="13">
    <source>
        <dbReference type="EMBL" id="GIZ05190.1"/>
    </source>
</evidence>
<evidence type="ECO:0000256" key="7">
    <source>
        <dbReference type="ARBA" id="ARBA00022857"/>
    </source>
</evidence>
<feature type="non-terminal residue" evidence="13">
    <location>
        <position position="841"/>
    </location>
</feature>
<comment type="similarity">
    <text evidence="3 11">Belongs to the glucose-6-phosphate dehydrogenase family.</text>
</comment>
<dbReference type="InterPro" id="IPR019796">
    <property type="entry name" value="G6P_DH_AS"/>
</dbReference>
<dbReference type="GO" id="GO:0003676">
    <property type="term" value="F:nucleic acid binding"/>
    <property type="evidence" value="ECO:0007669"/>
    <property type="project" value="InterPro"/>
</dbReference>
<evidence type="ECO:0000313" key="14">
    <source>
        <dbReference type="Proteomes" id="UP001054945"/>
    </source>
</evidence>
<comment type="function">
    <text evidence="11">Catalyzes the rate-limiting step of the oxidative pentose-phosphate pathway, which represents a route for the dissimilation of carbohydrates besides glycolysis.</text>
</comment>
<dbReference type="InterPro" id="IPR001282">
    <property type="entry name" value="G6P_DH"/>
</dbReference>
<dbReference type="HAMAP" id="MF_00966">
    <property type="entry name" value="G6PD"/>
    <property type="match status" value="1"/>
</dbReference>
<evidence type="ECO:0000256" key="10">
    <source>
        <dbReference type="ARBA" id="ARBA00047696"/>
    </source>
</evidence>
<evidence type="ECO:0000256" key="5">
    <source>
        <dbReference type="ARBA" id="ARBA00020444"/>
    </source>
</evidence>
<keyword evidence="14" id="KW-1185">Reference proteome</keyword>
<dbReference type="PROSITE" id="PS00069">
    <property type="entry name" value="G6P_DEHYDROGENASE"/>
    <property type="match status" value="1"/>
</dbReference>
<evidence type="ECO:0000256" key="3">
    <source>
        <dbReference type="ARBA" id="ARBA00009975"/>
    </source>
</evidence>
<comment type="caution">
    <text evidence="13">The sequence shown here is derived from an EMBL/GenBank/DDBJ whole genome shotgun (WGS) entry which is preliminary data.</text>
</comment>
<evidence type="ECO:0000256" key="11">
    <source>
        <dbReference type="RuleBase" id="RU362120"/>
    </source>
</evidence>
<dbReference type="Gene3D" id="3.30.420.10">
    <property type="entry name" value="Ribonuclease H-like superfamily/Ribonuclease H"/>
    <property type="match status" value="1"/>
</dbReference>
<dbReference type="Gene3D" id="3.30.360.10">
    <property type="entry name" value="Dihydrodipicolinate Reductase, domain 2"/>
    <property type="match status" value="1"/>
</dbReference>
<comment type="pathway">
    <text evidence="2 11">Carbohydrate degradation; pentose phosphate pathway; D-ribulose 5-phosphate from D-glucose 6-phosphate (oxidative stage): step 1/3.</text>
</comment>
<dbReference type="GO" id="GO:0006006">
    <property type="term" value="P:glucose metabolic process"/>
    <property type="evidence" value="ECO:0007669"/>
    <property type="project" value="UniProtKB-KW"/>
</dbReference>
<dbReference type="PRINTS" id="PR00079">
    <property type="entry name" value="G6PDHDRGNASE"/>
</dbReference>
<dbReference type="InterPro" id="IPR012337">
    <property type="entry name" value="RNaseH-like_sf"/>
</dbReference>
<dbReference type="SUPFAM" id="SSF55347">
    <property type="entry name" value="Glyceraldehyde-3-phosphate dehydrogenase-like, C-terminal domain"/>
    <property type="match status" value="1"/>
</dbReference>
<evidence type="ECO:0000256" key="6">
    <source>
        <dbReference type="ARBA" id="ARBA00022526"/>
    </source>
</evidence>
<evidence type="ECO:0000256" key="1">
    <source>
        <dbReference type="ARBA" id="ARBA00002914"/>
    </source>
</evidence>
<dbReference type="NCBIfam" id="TIGR00871">
    <property type="entry name" value="zwf"/>
    <property type="match status" value="1"/>
</dbReference>
<dbReference type="InterPro" id="IPR036397">
    <property type="entry name" value="RNaseH_sf"/>
</dbReference>
<dbReference type="SUPFAM" id="SSF51735">
    <property type="entry name" value="NAD(P)-binding Rossmann-fold domains"/>
    <property type="match status" value="1"/>
</dbReference>
<dbReference type="PANTHER" id="PTHR23429">
    <property type="entry name" value="GLUCOSE-6-PHOSPHATE 1-DEHYDROGENASE G6PD"/>
    <property type="match status" value="1"/>
</dbReference>
<dbReference type="InterPro" id="IPR022674">
    <property type="entry name" value="G6P_DH_NAD-bd"/>
</dbReference>
<dbReference type="GO" id="GO:0004345">
    <property type="term" value="F:glucose-6-phosphate dehydrogenase activity"/>
    <property type="evidence" value="ECO:0007669"/>
    <property type="project" value="UniProtKB-EC"/>
</dbReference>
<accession>A0AAV4YDR3</accession>
<dbReference type="GO" id="GO:0005829">
    <property type="term" value="C:cytosol"/>
    <property type="evidence" value="ECO:0007669"/>
    <property type="project" value="TreeGrafter"/>
</dbReference>
<dbReference type="PROSITE" id="PS50879">
    <property type="entry name" value="RNASE_H_1"/>
    <property type="match status" value="1"/>
</dbReference>
<keyword evidence="7 11" id="KW-0521">NADP</keyword>
<protein>
    <recommendedName>
        <fullName evidence="5 11">Glucose-6-phosphate 1-dehydrogenase</fullName>
        <ecNumber evidence="4 11">1.1.1.49</ecNumber>
    </recommendedName>
</protein>
<sequence>MVNNELQLLDKDENTLKNSLQNYNCSPEHLLTLPIVPRHDPPLCEIFLQKFRFQNKENPVSLIVNDFSDCINRFFSDHYIIATDASKSHVSTLIAGISCNQSFSYRINPINSVFTAEVLAICVAIDELAIVDKDILILSESFSALNSLKNLNIHSTYAIQRLASKLFVRQTFNQNITFLWVPGHSEILWNEKADSLAKNTTELSQFIEWISPEDVIANLKKQSYLILETNYFSSKYYDLIGNFPDIGTITKWTQNRRQDILIARIISRMIVTPALLNRFNLDSNPFCNIYSVKTKVKRISKRTAKLGCVESITSSRSFRVDKGSVSVVEAQSFQTYYQFRANTPNNMDPIASPQSIALLKESILHLDKPIQEESTYVFVILGASGDLAKKKIYPTLWALYRDGLLPPKTKFVGYARTNFKVADIKSRAMEHIQLKKDQELMLDKFFELNYYIQGTYENPDDFEKLNKELDSLEETASANRLFYLALPPTVFSVVTKNLKLKCMSSKGWTRIIIEKPFGRDSQSSFELSQHLSSLFSEEEIYRIDHYLGKEMVQNLMALRFGNRIFGPIWNRDNIASIMISFKEPFGTQGRGGYFDSFGIIRDVMQNHLLQILCLAAMEKPVTTSAEDIRDEKVKVLRSMKVIKLEDVAIGQYVGNPELEGEGKEGYLDDPTVPNDSVTPTYALATCFINNERWDGIPFFLRCGKALNERKAEIRIQFKDVPGDIFNEHCKRNELVIRVQPGEAVYLKLMSKRPGNIASFDLEETELDLSYNSRYKQWEKLTSFPDMTKVPDAYERLILDVFCGSQMHFVRSDELSEAWRIFTPLLHKIEEERIKPVHYKYG</sequence>
<gene>
    <name evidence="13" type="primary">G6PD</name>
    <name evidence="13" type="ORF">CEXT_70751</name>
</gene>
<organism evidence="13 14">
    <name type="scientific">Caerostris extrusa</name>
    <name type="common">Bark spider</name>
    <name type="synonym">Caerostris bankana</name>
    <dbReference type="NCBI Taxonomy" id="172846"/>
    <lineage>
        <taxon>Eukaryota</taxon>
        <taxon>Metazoa</taxon>
        <taxon>Ecdysozoa</taxon>
        <taxon>Arthropoda</taxon>
        <taxon>Chelicerata</taxon>
        <taxon>Arachnida</taxon>
        <taxon>Araneae</taxon>
        <taxon>Araneomorphae</taxon>
        <taxon>Entelegynae</taxon>
        <taxon>Araneoidea</taxon>
        <taxon>Araneidae</taxon>
        <taxon>Caerostris</taxon>
    </lineage>
</organism>
<evidence type="ECO:0000256" key="8">
    <source>
        <dbReference type="ARBA" id="ARBA00023002"/>
    </source>
</evidence>
<dbReference type="Proteomes" id="UP001054945">
    <property type="component" value="Unassembled WGS sequence"/>
</dbReference>
<proteinExistence type="inferred from homology"/>
<dbReference type="Pfam" id="PF00075">
    <property type="entry name" value="RNase_H"/>
    <property type="match status" value="1"/>
</dbReference>
<comment type="function">
    <text evidence="1">Cytosolic glucose-6-phosphate dehydrogenase that catalyzes the first and rate-limiting step of the oxidative branch within the pentose phosphate pathway/shunt, an alternative route to glycolysis for the dissimilation of carbohydrates and a major source of reducing power and metabolic intermediates for fatty acid and nucleic acid biosynthetic processes.</text>
</comment>
<dbReference type="FunFam" id="3.40.50.720:FF:000111">
    <property type="entry name" value="Glucose-6-phosphate 1-dehydrogenase"/>
    <property type="match status" value="1"/>
</dbReference>
<dbReference type="GO" id="GO:0009051">
    <property type="term" value="P:pentose-phosphate shunt, oxidative branch"/>
    <property type="evidence" value="ECO:0007669"/>
    <property type="project" value="TreeGrafter"/>
</dbReference>
<keyword evidence="8 11" id="KW-0560">Oxidoreductase</keyword>
<feature type="domain" description="RNase H type-1" evidence="12">
    <location>
        <begin position="75"/>
        <end position="202"/>
    </location>
</feature>
<dbReference type="SUPFAM" id="SSF53098">
    <property type="entry name" value="Ribonuclease H-like"/>
    <property type="match status" value="1"/>
</dbReference>
<dbReference type="EC" id="1.1.1.49" evidence="4 11"/>
<dbReference type="Gene3D" id="3.40.50.720">
    <property type="entry name" value="NAD(P)-binding Rossmann-like Domain"/>
    <property type="match status" value="1"/>
</dbReference>
<keyword evidence="9 11" id="KW-0119">Carbohydrate metabolism</keyword>
<reference evidence="13 14" key="1">
    <citation type="submission" date="2021-06" db="EMBL/GenBank/DDBJ databases">
        <title>Caerostris extrusa draft genome.</title>
        <authorList>
            <person name="Kono N."/>
            <person name="Arakawa K."/>
        </authorList>
    </citation>
    <scope>NUCLEOTIDE SEQUENCE [LARGE SCALE GENOMIC DNA]</scope>
</reference>
<keyword evidence="6 11" id="KW-0313">Glucose metabolism</keyword>
<dbReference type="InterPro" id="IPR022675">
    <property type="entry name" value="G6P_DH_C"/>
</dbReference>
<dbReference type="InterPro" id="IPR036291">
    <property type="entry name" value="NAD(P)-bd_dom_sf"/>
</dbReference>
<dbReference type="Pfam" id="PF02781">
    <property type="entry name" value="G6PD_C"/>
    <property type="match status" value="1"/>
</dbReference>
<evidence type="ECO:0000256" key="2">
    <source>
        <dbReference type="ARBA" id="ARBA00004937"/>
    </source>
</evidence>
<evidence type="ECO:0000256" key="4">
    <source>
        <dbReference type="ARBA" id="ARBA00013019"/>
    </source>
</evidence>
<dbReference type="GO" id="GO:0004523">
    <property type="term" value="F:RNA-DNA hybrid ribonuclease activity"/>
    <property type="evidence" value="ECO:0007669"/>
    <property type="project" value="InterPro"/>
</dbReference>
<evidence type="ECO:0000256" key="9">
    <source>
        <dbReference type="ARBA" id="ARBA00023277"/>
    </source>
</evidence>
<dbReference type="AlphaFoldDB" id="A0AAV4YDR3"/>
<evidence type="ECO:0000259" key="12">
    <source>
        <dbReference type="PROSITE" id="PS50879"/>
    </source>
</evidence>